<keyword evidence="2" id="KW-1185">Reference proteome</keyword>
<reference evidence="1" key="1">
    <citation type="submission" date="2021-02" db="EMBL/GenBank/DDBJ databases">
        <authorList>
            <person name="Dougan E. K."/>
            <person name="Rhodes N."/>
            <person name="Thang M."/>
            <person name="Chan C."/>
        </authorList>
    </citation>
    <scope>NUCLEOTIDE SEQUENCE</scope>
</reference>
<evidence type="ECO:0000313" key="1">
    <source>
        <dbReference type="EMBL" id="CAE8606975.1"/>
    </source>
</evidence>
<dbReference type="EMBL" id="CAJNNV010020148">
    <property type="protein sequence ID" value="CAE8606975.1"/>
    <property type="molecule type" value="Genomic_DNA"/>
</dbReference>
<gene>
    <name evidence="1" type="ORF">PGLA1383_LOCUS24924</name>
</gene>
<dbReference type="AlphaFoldDB" id="A0A813EYS4"/>
<sequence length="116" mass="12794">MYSATIPVRFKQLYFWPGVGRGTQDPQCARLLFVVCCFFVRASFWQTTAHSGTQSLVCCCGMGRGPELTFPVLAWCESVLQLGALYFLALLWFSTGGCASCCPAFVAQLVEPHLLI</sequence>
<protein>
    <submittedName>
        <fullName evidence="1">Uncharacterized protein</fullName>
    </submittedName>
</protein>
<dbReference type="Proteomes" id="UP000654075">
    <property type="component" value="Unassembled WGS sequence"/>
</dbReference>
<evidence type="ECO:0000313" key="2">
    <source>
        <dbReference type="Proteomes" id="UP000654075"/>
    </source>
</evidence>
<comment type="caution">
    <text evidence="1">The sequence shown here is derived from an EMBL/GenBank/DDBJ whole genome shotgun (WGS) entry which is preliminary data.</text>
</comment>
<organism evidence="1 2">
    <name type="scientific">Polarella glacialis</name>
    <name type="common">Dinoflagellate</name>
    <dbReference type="NCBI Taxonomy" id="89957"/>
    <lineage>
        <taxon>Eukaryota</taxon>
        <taxon>Sar</taxon>
        <taxon>Alveolata</taxon>
        <taxon>Dinophyceae</taxon>
        <taxon>Suessiales</taxon>
        <taxon>Suessiaceae</taxon>
        <taxon>Polarella</taxon>
    </lineage>
</organism>
<accession>A0A813EYS4</accession>
<proteinExistence type="predicted"/>
<name>A0A813EYS4_POLGL</name>